<keyword evidence="4 6" id="KW-1133">Transmembrane helix</keyword>
<dbReference type="RefSeq" id="WP_113956673.1">
    <property type="nucleotide sequence ID" value="NZ_QNRR01000001.1"/>
</dbReference>
<keyword evidence="5 6" id="KW-0472">Membrane</keyword>
<evidence type="ECO:0000259" key="8">
    <source>
        <dbReference type="Pfam" id="PF12704"/>
    </source>
</evidence>
<dbReference type="GO" id="GO:0005886">
    <property type="term" value="C:plasma membrane"/>
    <property type="evidence" value="ECO:0007669"/>
    <property type="project" value="UniProtKB-SubCell"/>
</dbReference>
<feature type="transmembrane region" description="Helical" evidence="6">
    <location>
        <begin position="300"/>
        <end position="327"/>
    </location>
</feature>
<feature type="domain" description="MacB-like periplasmic core" evidence="8">
    <location>
        <begin position="22"/>
        <end position="217"/>
    </location>
</feature>
<evidence type="ECO:0000256" key="1">
    <source>
        <dbReference type="ARBA" id="ARBA00004651"/>
    </source>
</evidence>
<dbReference type="OrthoDB" id="187379at2"/>
<keyword evidence="3 6" id="KW-0812">Transmembrane</keyword>
<dbReference type="Proteomes" id="UP000253426">
    <property type="component" value="Unassembled WGS sequence"/>
</dbReference>
<dbReference type="InterPro" id="IPR025857">
    <property type="entry name" value="MacB_PCD"/>
</dbReference>
<keyword evidence="10" id="KW-1185">Reference proteome</keyword>
<dbReference type="Pfam" id="PF12704">
    <property type="entry name" value="MacB_PCD"/>
    <property type="match status" value="1"/>
</dbReference>
<dbReference type="InterPro" id="IPR051125">
    <property type="entry name" value="ABC-4/HrtB_transporter"/>
</dbReference>
<dbReference type="Pfam" id="PF02687">
    <property type="entry name" value="FtsX"/>
    <property type="match status" value="1"/>
</dbReference>
<evidence type="ECO:0000259" key="7">
    <source>
        <dbReference type="Pfam" id="PF02687"/>
    </source>
</evidence>
<name>A0A366HU04_9BACT</name>
<dbReference type="PANTHER" id="PTHR43738">
    <property type="entry name" value="ABC TRANSPORTER, MEMBRANE PROTEIN"/>
    <property type="match status" value="1"/>
</dbReference>
<evidence type="ECO:0000256" key="6">
    <source>
        <dbReference type="SAM" id="Phobius"/>
    </source>
</evidence>
<gene>
    <name evidence="9" type="ORF">DES53_101561</name>
</gene>
<evidence type="ECO:0000256" key="3">
    <source>
        <dbReference type="ARBA" id="ARBA00022692"/>
    </source>
</evidence>
<comment type="caution">
    <text evidence="9">The sequence shown here is derived from an EMBL/GenBank/DDBJ whole genome shotgun (WGS) entry which is preliminary data.</text>
</comment>
<protein>
    <submittedName>
        <fullName evidence="9">Putative ABC transport system permease protein</fullName>
    </submittedName>
</protein>
<comment type="subcellular location">
    <subcellularLocation>
        <location evidence="1">Cell membrane</location>
        <topology evidence="1">Multi-pass membrane protein</topology>
    </subcellularLocation>
</comment>
<feature type="domain" description="ABC3 transporter permease C-terminal" evidence="7">
    <location>
        <begin position="261"/>
        <end position="370"/>
    </location>
</feature>
<reference evidence="9 10" key="1">
    <citation type="submission" date="2018-06" db="EMBL/GenBank/DDBJ databases">
        <title>Genomic Encyclopedia of Type Strains, Phase IV (KMG-IV): sequencing the most valuable type-strain genomes for metagenomic binning, comparative biology and taxonomic classification.</title>
        <authorList>
            <person name="Goeker M."/>
        </authorList>
    </citation>
    <scope>NUCLEOTIDE SEQUENCE [LARGE SCALE GENOMIC DNA]</scope>
    <source>
        <strain evidence="9 10">DSM 25532</strain>
    </source>
</reference>
<feature type="transmembrane region" description="Helical" evidence="6">
    <location>
        <begin position="255"/>
        <end position="280"/>
    </location>
</feature>
<keyword evidence="2" id="KW-1003">Cell membrane</keyword>
<evidence type="ECO:0000313" key="10">
    <source>
        <dbReference type="Proteomes" id="UP000253426"/>
    </source>
</evidence>
<evidence type="ECO:0000256" key="4">
    <source>
        <dbReference type="ARBA" id="ARBA00022989"/>
    </source>
</evidence>
<dbReference type="InterPro" id="IPR003838">
    <property type="entry name" value="ABC3_permease_C"/>
</dbReference>
<dbReference type="EMBL" id="QNRR01000001">
    <property type="protein sequence ID" value="RBP47762.1"/>
    <property type="molecule type" value="Genomic_DNA"/>
</dbReference>
<organism evidence="9 10">
    <name type="scientific">Roseimicrobium gellanilyticum</name>
    <dbReference type="NCBI Taxonomy" id="748857"/>
    <lineage>
        <taxon>Bacteria</taxon>
        <taxon>Pseudomonadati</taxon>
        <taxon>Verrucomicrobiota</taxon>
        <taxon>Verrucomicrobiia</taxon>
        <taxon>Verrucomicrobiales</taxon>
        <taxon>Verrucomicrobiaceae</taxon>
        <taxon>Roseimicrobium</taxon>
    </lineage>
</organism>
<evidence type="ECO:0000256" key="5">
    <source>
        <dbReference type="ARBA" id="ARBA00023136"/>
    </source>
</evidence>
<dbReference type="PANTHER" id="PTHR43738:SF3">
    <property type="entry name" value="ABC TRANSPORTER PERMEASE"/>
    <property type="match status" value="1"/>
</dbReference>
<accession>A0A366HU04</accession>
<evidence type="ECO:0000256" key="2">
    <source>
        <dbReference type="ARBA" id="ARBA00022475"/>
    </source>
</evidence>
<feature type="transmembrane region" description="Helical" evidence="6">
    <location>
        <begin position="347"/>
        <end position="371"/>
    </location>
</feature>
<dbReference type="AlphaFoldDB" id="A0A366HU04"/>
<evidence type="ECO:0000313" key="9">
    <source>
        <dbReference type="EMBL" id="RBP47762.1"/>
    </source>
</evidence>
<sequence length="382" mass="40330">MLPLSYAVRNLFRVPARLCQLVLGAALVIFLLMLASALSNGMDGVLRSSGSERNVIVLGTGSEESVERSEIKASVPALLAASVPGIKTVLGKPAVSGEIHYNGPLQAGTNPSSQALIRGVTPAALLVHPEVQLLSGRFPRSGEVMVGKLASHKLGIPEADLTLGKTVTVAGTPMRIVGIFHAPGTVMEAEVWADLSDMLAIGQRDTISCAVVRLDDATFEDVEIFTLQRLDLELAAMLESEYYAKLSTFYRPLRAMTWVTTCLVAAGAIFGGLNTLYAAFASRVREMATLQAMGYRRRALLLSLLQEGMMATLMGALVAASLALWLADGFAVTFSIGTFALEISPQVLGLGVIGGVLLALIGTLPPAWTCLKPLLPAALRAS</sequence>
<proteinExistence type="predicted"/>